<dbReference type="AlphaFoldDB" id="A0ABD4LM69"/>
<gene>
    <name evidence="1" type="ORF">JCR31_28250</name>
</gene>
<proteinExistence type="predicted"/>
<comment type="caution">
    <text evidence="1">The sequence shown here is derived from an EMBL/GenBank/DDBJ whole genome shotgun (WGS) entry which is preliminary data.</text>
</comment>
<name>A0ABD4LM69_BACCE</name>
<organism evidence="1 2">
    <name type="scientific">Bacillus cereus</name>
    <dbReference type="NCBI Taxonomy" id="1396"/>
    <lineage>
        <taxon>Bacteria</taxon>
        <taxon>Bacillati</taxon>
        <taxon>Bacillota</taxon>
        <taxon>Bacilli</taxon>
        <taxon>Bacillales</taxon>
        <taxon>Bacillaceae</taxon>
        <taxon>Bacillus</taxon>
        <taxon>Bacillus cereus group</taxon>
    </lineage>
</organism>
<dbReference type="Proteomes" id="UP000613452">
    <property type="component" value="Unassembled WGS sequence"/>
</dbReference>
<evidence type="ECO:0000313" key="2">
    <source>
        <dbReference type="Proteomes" id="UP000613452"/>
    </source>
</evidence>
<protein>
    <submittedName>
        <fullName evidence="1">DUF932 domain-containing protein</fullName>
    </submittedName>
</protein>
<accession>A0ABD4LM69</accession>
<reference evidence="1 2" key="1">
    <citation type="submission" date="2020-12" db="EMBL/GenBank/DDBJ databases">
        <title>Genome assembly for a thermostable protease producing Bacillus cereus MAKP1 strain isolated from chicken gut.</title>
        <authorList>
            <person name="Malaviya A."/>
        </authorList>
    </citation>
    <scope>NUCLEOTIDE SEQUENCE [LARGE SCALE GENOMIC DNA]</scope>
    <source>
        <strain evidence="1 2">MAKP1</strain>
    </source>
</reference>
<dbReference type="RefSeq" id="WP_200152576.1">
    <property type="nucleotide sequence ID" value="NZ_JAEFBZ010000007.1"/>
</dbReference>
<dbReference type="EMBL" id="JAEFBZ010000007">
    <property type="protein sequence ID" value="MBK1611737.1"/>
    <property type="molecule type" value="Genomic_DNA"/>
</dbReference>
<sequence>MSNAGEKFNKILDSLEAEDKRKEDIMSPINSLRVSPDFTFESEDLGKVRMTEHAFGQLCQQVYNYNLPAEYFKNLFKESPERFAEQLNYHLINGKATERKFRTVRDEVGGQAEIRGIVSQSYIPYDNLDALRIFMDTARDLPDYDLKDVHMDDKMMFLRFIFPETEKNFGRSFDGQDDRNFIALDLINSEVGFTSIIANPSIYRLICTNGLVAKQAEYGFYKQRHMHVDPYKVNEDLRKSIVHGVETGKDILHKFEKARQITIENPYELITDYGKRKAMSEKMLRTVRNNYDIEADKSLFGIVNSFTRTARDIKSLERRLEIEKYASRIMDKELKARAV</sequence>
<evidence type="ECO:0000313" key="1">
    <source>
        <dbReference type="EMBL" id="MBK1611737.1"/>
    </source>
</evidence>